<reference evidence="3 4" key="1">
    <citation type="submission" date="2017-10" db="EMBL/GenBank/DDBJ databases">
        <title>Comparative genomics between pathogenic Norcardia.</title>
        <authorList>
            <person name="Zeng L."/>
        </authorList>
    </citation>
    <scope>NUCLEOTIDE SEQUENCE [LARGE SCALE GENOMIC DNA]</scope>
    <source>
        <strain evidence="3 4">NC_YFY_NT001</strain>
        <plasmid evidence="4">Plasmid p_nc_yfy_nt001</plasmid>
    </source>
</reference>
<evidence type="ECO:0000259" key="2">
    <source>
        <dbReference type="Pfam" id="PF01381"/>
    </source>
</evidence>
<dbReference type="RefSeq" id="WP_098699330.1">
    <property type="nucleotide sequence ID" value="NZ_CP023779.1"/>
</dbReference>
<dbReference type="GO" id="GO:0003677">
    <property type="term" value="F:DNA binding"/>
    <property type="evidence" value="ECO:0007669"/>
    <property type="project" value="InterPro"/>
</dbReference>
<proteinExistence type="predicted"/>
<dbReference type="Pfam" id="PF01381">
    <property type="entry name" value="HTH_3"/>
    <property type="match status" value="1"/>
</dbReference>
<sequence>MDNHERFGVIVKGRRQQLKMTQSDVSAAGGPSFVTVSKIERNVADHPLRPSTFQRLDTALGWEPGSAERAYHGGDPKALYTERPRPDQDVREMYEQLRREKNIQAAAWRMADLDDEDIAAITGILQSLRRSRGLPADPDSDILG</sequence>
<dbReference type="GeneID" id="88363409"/>
<evidence type="ECO:0000313" key="4">
    <source>
        <dbReference type="Proteomes" id="UP000221961"/>
    </source>
</evidence>
<feature type="region of interest" description="Disordered" evidence="1">
    <location>
        <begin position="67"/>
        <end position="88"/>
    </location>
</feature>
<dbReference type="InterPro" id="IPR010982">
    <property type="entry name" value="Lambda_DNA-bd_dom_sf"/>
</dbReference>
<name>A0A291RYZ0_9NOCA</name>
<protein>
    <recommendedName>
        <fullName evidence="2">HTH cro/C1-type domain-containing protein</fullName>
    </recommendedName>
</protein>
<dbReference type="CDD" id="cd00093">
    <property type="entry name" value="HTH_XRE"/>
    <property type="match status" value="1"/>
</dbReference>
<gene>
    <name evidence="3" type="ORF">CRH09_39905</name>
</gene>
<dbReference type="SUPFAM" id="SSF47413">
    <property type="entry name" value="lambda repressor-like DNA-binding domains"/>
    <property type="match status" value="1"/>
</dbReference>
<dbReference type="Proteomes" id="UP000221961">
    <property type="component" value="Plasmid p_NC_YFY_NT001"/>
</dbReference>
<evidence type="ECO:0000313" key="3">
    <source>
        <dbReference type="EMBL" id="ATL72537.1"/>
    </source>
</evidence>
<feature type="compositionally biased region" description="Basic and acidic residues" evidence="1">
    <location>
        <begin position="69"/>
        <end position="88"/>
    </location>
</feature>
<dbReference type="Gene3D" id="1.10.260.40">
    <property type="entry name" value="lambda repressor-like DNA-binding domains"/>
    <property type="match status" value="1"/>
</dbReference>
<geneLocation type="plasmid" evidence="4">
    <name>p_nc_yfy_nt001</name>
</geneLocation>
<keyword evidence="3" id="KW-0614">Plasmid</keyword>
<organism evidence="3 4">
    <name type="scientific">Nocardia terpenica</name>
    <dbReference type="NCBI Taxonomy" id="455432"/>
    <lineage>
        <taxon>Bacteria</taxon>
        <taxon>Bacillati</taxon>
        <taxon>Actinomycetota</taxon>
        <taxon>Actinomycetes</taxon>
        <taxon>Mycobacteriales</taxon>
        <taxon>Nocardiaceae</taxon>
        <taxon>Nocardia</taxon>
    </lineage>
</organism>
<evidence type="ECO:0000256" key="1">
    <source>
        <dbReference type="SAM" id="MobiDB-lite"/>
    </source>
</evidence>
<dbReference type="EMBL" id="CP023779">
    <property type="protein sequence ID" value="ATL72537.1"/>
    <property type="molecule type" value="Genomic_DNA"/>
</dbReference>
<feature type="domain" description="HTH cro/C1-type" evidence="2">
    <location>
        <begin position="14"/>
        <end position="61"/>
    </location>
</feature>
<dbReference type="AlphaFoldDB" id="A0A291RYZ0"/>
<dbReference type="InterPro" id="IPR001387">
    <property type="entry name" value="Cro/C1-type_HTH"/>
</dbReference>
<accession>A0A291RYZ0</accession>
<dbReference type="KEGG" id="ntp:CRH09_39905"/>